<reference evidence="1 2" key="1">
    <citation type="submission" date="2020-07" db="EMBL/GenBank/DDBJ databases">
        <title>Sequencing the genomes of 1000 actinobacteria strains.</title>
        <authorList>
            <person name="Klenk H.-P."/>
        </authorList>
    </citation>
    <scope>NUCLEOTIDE SEQUENCE [LARGE SCALE GENOMIC DNA]</scope>
    <source>
        <strain evidence="1 2">DSM 19663</strain>
    </source>
</reference>
<organism evidence="1 2">
    <name type="scientific">Microcella alkalica</name>
    <dbReference type="NCBI Taxonomy" id="355930"/>
    <lineage>
        <taxon>Bacteria</taxon>
        <taxon>Bacillati</taxon>
        <taxon>Actinomycetota</taxon>
        <taxon>Actinomycetes</taxon>
        <taxon>Micrococcales</taxon>
        <taxon>Microbacteriaceae</taxon>
        <taxon>Microcella</taxon>
    </lineage>
</organism>
<dbReference type="Proteomes" id="UP000585905">
    <property type="component" value="Unassembled WGS sequence"/>
</dbReference>
<dbReference type="RefSeq" id="WP_182491047.1">
    <property type="nucleotide sequence ID" value="NZ_BAAAOV010000004.1"/>
</dbReference>
<dbReference type="Gene3D" id="3.40.190.10">
    <property type="entry name" value="Periplasmic binding protein-like II"/>
    <property type="match status" value="2"/>
</dbReference>
<evidence type="ECO:0000313" key="1">
    <source>
        <dbReference type="EMBL" id="MBA8848250.1"/>
    </source>
</evidence>
<dbReference type="PANTHER" id="PTHR30024">
    <property type="entry name" value="ALIPHATIC SULFONATES-BINDING PROTEIN-RELATED"/>
    <property type="match status" value="1"/>
</dbReference>
<comment type="caution">
    <text evidence="1">The sequence shown here is derived from an EMBL/GenBank/DDBJ whole genome shotgun (WGS) entry which is preliminary data.</text>
</comment>
<sequence>MTHTSSSITLRIGQFSESPVLAVAAVLGLDERFGVSWTTQRVPSSPAQFASLRDGEMDVAITSPDNVILYATTDRNPLGEQLPVRFLRPIDRGLGLALYTDPGIRALTELEGRPLGVDVMNSGFALLLLRMLRDAGLDATTMAFEAIGATPKRLGAVLDGTVVGTILNAETAVRAEESGLTRWLASVDVSDDYLGTVLVTMADRDTEGVDGLLALWQEATDFISSAPAARVSELLGASAPALATPAYVALLQSTEFGCVADASVSLEQLRVLADIRTSVGAYAPTDDQLAALLAAH</sequence>
<protein>
    <submittedName>
        <fullName evidence="1">ABC-type nitrate/sulfonate/bicarbonate transport system substrate-binding protein</fullName>
    </submittedName>
</protein>
<proteinExistence type="predicted"/>
<evidence type="ECO:0000313" key="2">
    <source>
        <dbReference type="Proteomes" id="UP000585905"/>
    </source>
</evidence>
<keyword evidence="2" id="KW-1185">Reference proteome</keyword>
<dbReference type="EMBL" id="JACGWX010000004">
    <property type="protein sequence ID" value="MBA8848250.1"/>
    <property type="molecule type" value="Genomic_DNA"/>
</dbReference>
<gene>
    <name evidence="1" type="ORF">FHX53_001849</name>
</gene>
<accession>A0A839E8Z9</accession>
<dbReference type="SUPFAM" id="SSF53850">
    <property type="entry name" value="Periplasmic binding protein-like II"/>
    <property type="match status" value="1"/>
</dbReference>
<name>A0A839E8Z9_9MICO</name>
<dbReference type="AlphaFoldDB" id="A0A839E8Z9"/>